<dbReference type="AlphaFoldDB" id="A0A6A4STH3"/>
<protein>
    <submittedName>
        <fullName evidence="1">Uncharacterized protein</fullName>
    </submittedName>
</protein>
<accession>A0A6A4STH3</accession>
<name>A0A6A4STH3_SCOMX</name>
<proteinExistence type="predicted"/>
<organism evidence="1 2">
    <name type="scientific">Scophthalmus maximus</name>
    <name type="common">Turbot</name>
    <name type="synonym">Psetta maxima</name>
    <dbReference type="NCBI Taxonomy" id="52904"/>
    <lineage>
        <taxon>Eukaryota</taxon>
        <taxon>Metazoa</taxon>
        <taxon>Chordata</taxon>
        <taxon>Craniata</taxon>
        <taxon>Vertebrata</taxon>
        <taxon>Euteleostomi</taxon>
        <taxon>Actinopterygii</taxon>
        <taxon>Neopterygii</taxon>
        <taxon>Teleostei</taxon>
        <taxon>Neoteleostei</taxon>
        <taxon>Acanthomorphata</taxon>
        <taxon>Carangaria</taxon>
        <taxon>Pleuronectiformes</taxon>
        <taxon>Pleuronectoidei</taxon>
        <taxon>Scophthalmidae</taxon>
        <taxon>Scophthalmus</taxon>
    </lineage>
</organism>
<evidence type="ECO:0000313" key="2">
    <source>
        <dbReference type="Proteomes" id="UP000438429"/>
    </source>
</evidence>
<sequence>MCLVFALVNEQVVYLKRTMDGPLSTCPSIFTRPQKPDNVGDNDDSDIMLLELSKLIITQIEMSNYDDCIIQK</sequence>
<dbReference type="EMBL" id="VEVO01000012">
    <property type="protein sequence ID" value="KAF0033412.1"/>
    <property type="molecule type" value="Genomic_DNA"/>
</dbReference>
<reference evidence="1 2" key="1">
    <citation type="submission" date="2019-06" db="EMBL/GenBank/DDBJ databases">
        <title>Draft genomes of female and male turbot (Scophthalmus maximus).</title>
        <authorList>
            <person name="Xu H."/>
            <person name="Xu X.-W."/>
            <person name="Shao C."/>
            <person name="Chen S."/>
        </authorList>
    </citation>
    <scope>NUCLEOTIDE SEQUENCE [LARGE SCALE GENOMIC DNA]</scope>
    <source>
        <strain evidence="1">Ysfricsl-2016a</strain>
        <tissue evidence="1">Blood</tissue>
    </source>
</reference>
<dbReference type="Proteomes" id="UP000438429">
    <property type="component" value="Unassembled WGS sequence"/>
</dbReference>
<evidence type="ECO:0000313" key="1">
    <source>
        <dbReference type="EMBL" id="KAF0033412.1"/>
    </source>
</evidence>
<comment type="caution">
    <text evidence="1">The sequence shown here is derived from an EMBL/GenBank/DDBJ whole genome shotgun (WGS) entry which is preliminary data.</text>
</comment>
<gene>
    <name evidence="1" type="ORF">F2P81_013478</name>
</gene>